<name>A0ACB6ZWJ4_THEGA</name>
<dbReference type="Proteomes" id="UP000886501">
    <property type="component" value="Unassembled WGS sequence"/>
</dbReference>
<feature type="non-terminal residue" evidence="1">
    <location>
        <position position="1"/>
    </location>
</feature>
<reference evidence="1" key="1">
    <citation type="submission" date="2019-10" db="EMBL/GenBank/DDBJ databases">
        <authorList>
            <consortium name="DOE Joint Genome Institute"/>
            <person name="Kuo A."/>
            <person name="Miyauchi S."/>
            <person name="Kiss E."/>
            <person name="Drula E."/>
            <person name="Kohler A."/>
            <person name="Sanchez-Garcia M."/>
            <person name="Andreopoulos B."/>
            <person name="Barry K.W."/>
            <person name="Bonito G."/>
            <person name="Buee M."/>
            <person name="Carver A."/>
            <person name="Chen C."/>
            <person name="Cichocki N."/>
            <person name="Clum A."/>
            <person name="Culley D."/>
            <person name="Crous P.W."/>
            <person name="Fauchery L."/>
            <person name="Girlanda M."/>
            <person name="Hayes R."/>
            <person name="Keri Z."/>
            <person name="Labutti K."/>
            <person name="Lipzen A."/>
            <person name="Lombard V."/>
            <person name="Magnuson J."/>
            <person name="Maillard F."/>
            <person name="Morin E."/>
            <person name="Murat C."/>
            <person name="Nolan M."/>
            <person name="Ohm R."/>
            <person name="Pangilinan J."/>
            <person name="Pereira M."/>
            <person name="Perotto S."/>
            <person name="Peter M."/>
            <person name="Riley R."/>
            <person name="Sitrit Y."/>
            <person name="Stielow B."/>
            <person name="Szollosi G."/>
            <person name="Zifcakova L."/>
            <person name="Stursova M."/>
            <person name="Spatafora J.W."/>
            <person name="Tedersoo L."/>
            <person name="Vaario L.-M."/>
            <person name="Yamada A."/>
            <person name="Yan M."/>
            <person name="Wang P."/>
            <person name="Xu J."/>
            <person name="Bruns T."/>
            <person name="Baldrian P."/>
            <person name="Vilgalys R."/>
            <person name="Henrissat B."/>
            <person name="Grigoriev I.V."/>
            <person name="Hibbett D."/>
            <person name="Nagy L.G."/>
            <person name="Martin F.M."/>
        </authorList>
    </citation>
    <scope>NUCLEOTIDE SEQUENCE</scope>
    <source>
        <strain evidence="1">P2</strain>
    </source>
</reference>
<organism evidence="1 2">
    <name type="scientific">Thelephora ganbajun</name>
    <name type="common">Ganba fungus</name>
    <dbReference type="NCBI Taxonomy" id="370292"/>
    <lineage>
        <taxon>Eukaryota</taxon>
        <taxon>Fungi</taxon>
        <taxon>Dikarya</taxon>
        <taxon>Basidiomycota</taxon>
        <taxon>Agaricomycotina</taxon>
        <taxon>Agaricomycetes</taxon>
        <taxon>Thelephorales</taxon>
        <taxon>Thelephoraceae</taxon>
        <taxon>Thelephora</taxon>
    </lineage>
</organism>
<comment type="caution">
    <text evidence="1">The sequence shown here is derived from an EMBL/GenBank/DDBJ whole genome shotgun (WGS) entry which is preliminary data.</text>
</comment>
<dbReference type="EMBL" id="MU117963">
    <property type="protein sequence ID" value="KAF9653491.1"/>
    <property type="molecule type" value="Genomic_DNA"/>
</dbReference>
<keyword evidence="2" id="KW-1185">Reference proteome</keyword>
<evidence type="ECO:0000313" key="1">
    <source>
        <dbReference type="EMBL" id="KAF9653491.1"/>
    </source>
</evidence>
<accession>A0ACB6ZWJ4</accession>
<sequence>PLLARKPSASGLKSSPGAVKNQRTSKTSQKLVVLPSAPQTKPLPEEDDPHGYETDAGIVKERKNEGERMSKEQRKKAGFKRLTAYCVAESFNMKLLASFLRREHNVVPRMFDDAFYAMYHLPLLPGYSLHTNLRSSAFATSSDETDPLYQLSEAEELGYQGTYFTSNSVEQRRLDGYMTGGGSPDHTPLISVSYEDAPLIQQPREDHDNNCPPPKASQSSNVTRKKKRRTSKAEPPVDYSSVAEAVFFSYGVTVFFGFTENQEIGILEDVKRAGVMKRKMTEDDWEVEECHFVYDPLIAYPRIYNDFFTFKTHSHLLKVAVSHALAQSTLLSYYETLSARILSNPEIRSIPKRMATEGGLKLRRMQALKMTGKLFKLRRDVNLVSNVLDVPELFWSEASLKGLYDAVREYMEIGPRVHVLNEKLAVVSDLLDAIHDHLNNNAMERITWVIIWLIVVACLVEFGEVVARLVLHATTKS</sequence>
<reference evidence="1" key="2">
    <citation type="journal article" date="2020" name="Nat. Commun.">
        <title>Large-scale genome sequencing of mycorrhizal fungi provides insights into the early evolution of symbiotic traits.</title>
        <authorList>
            <person name="Miyauchi S."/>
            <person name="Kiss E."/>
            <person name="Kuo A."/>
            <person name="Drula E."/>
            <person name="Kohler A."/>
            <person name="Sanchez-Garcia M."/>
            <person name="Morin E."/>
            <person name="Andreopoulos B."/>
            <person name="Barry K.W."/>
            <person name="Bonito G."/>
            <person name="Buee M."/>
            <person name="Carver A."/>
            <person name="Chen C."/>
            <person name="Cichocki N."/>
            <person name="Clum A."/>
            <person name="Culley D."/>
            <person name="Crous P.W."/>
            <person name="Fauchery L."/>
            <person name="Girlanda M."/>
            <person name="Hayes R.D."/>
            <person name="Keri Z."/>
            <person name="LaButti K."/>
            <person name="Lipzen A."/>
            <person name="Lombard V."/>
            <person name="Magnuson J."/>
            <person name="Maillard F."/>
            <person name="Murat C."/>
            <person name="Nolan M."/>
            <person name="Ohm R.A."/>
            <person name="Pangilinan J."/>
            <person name="Pereira M.F."/>
            <person name="Perotto S."/>
            <person name="Peter M."/>
            <person name="Pfister S."/>
            <person name="Riley R."/>
            <person name="Sitrit Y."/>
            <person name="Stielow J.B."/>
            <person name="Szollosi G."/>
            <person name="Zifcakova L."/>
            <person name="Stursova M."/>
            <person name="Spatafora J.W."/>
            <person name="Tedersoo L."/>
            <person name="Vaario L.M."/>
            <person name="Yamada A."/>
            <person name="Yan M."/>
            <person name="Wang P."/>
            <person name="Xu J."/>
            <person name="Bruns T."/>
            <person name="Baldrian P."/>
            <person name="Vilgalys R."/>
            <person name="Dunand C."/>
            <person name="Henrissat B."/>
            <person name="Grigoriev I.V."/>
            <person name="Hibbett D."/>
            <person name="Nagy L.G."/>
            <person name="Martin F.M."/>
        </authorList>
    </citation>
    <scope>NUCLEOTIDE SEQUENCE</scope>
    <source>
        <strain evidence="1">P2</strain>
    </source>
</reference>
<gene>
    <name evidence="1" type="ORF">BDM02DRAFT_3075278</name>
</gene>
<feature type="non-terminal residue" evidence="1">
    <location>
        <position position="477"/>
    </location>
</feature>
<proteinExistence type="predicted"/>
<protein>
    <submittedName>
        <fullName evidence="1">DUF155-domain-containing protein</fullName>
    </submittedName>
</protein>
<evidence type="ECO:0000313" key="2">
    <source>
        <dbReference type="Proteomes" id="UP000886501"/>
    </source>
</evidence>